<gene>
    <name evidence="6 9" type="primary">rnpA</name>
    <name evidence="9" type="ORF">FYJ27_10900</name>
    <name evidence="8" type="ORF">L0P62_07785</name>
</gene>
<dbReference type="EC" id="3.1.26.5" evidence="6 7"/>
<evidence type="ECO:0000256" key="2">
    <source>
        <dbReference type="ARBA" id="ARBA00022722"/>
    </source>
</evidence>
<comment type="subunit">
    <text evidence="6">Consists of a catalytic RNA component (M1 or rnpB) and a protein subunit.</text>
</comment>
<dbReference type="EMBL" id="VULR01000019">
    <property type="protein sequence ID" value="MSS44212.1"/>
    <property type="molecule type" value="Genomic_DNA"/>
</dbReference>
<dbReference type="NCBIfam" id="TIGR00188">
    <property type="entry name" value="rnpA"/>
    <property type="match status" value="1"/>
</dbReference>
<dbReference type="PANTHER" id="PTHR33992">
    <property type="entry name" value="RIBONUCLEASE P PROTEIN COMPONENT"/>
    <property type="match status" value="1"/>
</dbReference>
<dbReference type="GO" id="GO:0000049">
    <property type="term" value="F:tRNA binding"/>
    <property type="evidence" value="ECO:0007669"/>
    <property type="project" value="UniProtKB-UniRule"/>
</dbReference>
<dbReference type="SUPFAM" id="SSF54211">
    <property type="entry name" value="Ribosomal protein S5 domain 2-like"/>
    <property type="match status" value="1"/>
</dbReference>
<dbReference type="Gene3D" id="3.30.230.10">
    <property type="match status" value="1"/>
</dbReference>
<dbReference type="HAMAP" id="MF_00227">
    <property type="entry name" value="RNase_P"/>
    <property type="match status" value="1"/>
</dbReference>
<organism evidence="9 10">
    <name type="scientific">Anaerosalibacter bizertensis</name>
    <dbReference type="NCBI Taxonomy" id="932217"/>
    <lineage>
        <taxon>Bacteria</taxon>
        <taxon>Bacillati</taxon>
        <taxon>Bacillota</taxon>
        <taxon>Tissierellia</taxon>
        <taxon>Tissierellales</taxon>
        <taxon>Sporanaerobacteraceae</taxon>
        <taxon>Anaerosalibacter</taxon>
    </lineage>
</organism>
<evidence type="ECO:0000313" key="11">
    <source>
        <dbReference type="Proteomes" id="UP001108123"/>
    </source>
</evidence>
<reference evidence="8" key="2">
    <citation type="submission" date="2022-01" db="EMBL/GenBank/DDBJ databases">
        <title>Collection of gut derived symbiotic bacterial strains cultured from healthy donors.</title>
        <authorList>
            <person name="Lin H."/>
            <person name="Kohout C."/>
            <person name="Waligurski E."/>
            <person name="Pamer E.G."/>
        </authorList>
    </citation>
    <scope>NUCLEOTIDE SEQUENCE</scope>
    <source>
        <strain evidence="8">MSK.14.39</strain>
    </source>
</reference>
<comment type="catalytic activity">
    <reaction evidence="6">
        <text>Endonucleolytic cleavage of RNA, removing 5'-extranucleotides from tRNA precursor.</text>
        <dbReference type="EC" id="3.1.26.5"/>
    </reaction>
</comment>
<evidence type="ECO:0000256" key="6">
    <source>
        <dbReference type="HAMAP-Rule" id="MF_00227"/>
    </source>
</evidence>
<comment type="caution">
    <text evidence="9">The sequence shown here is derived from an EMBL/GenBank/DDBJ whole genome shotgun (WGS) entry which is preliminary data.</text>
</comment>
<keyword evidence="11" id="KW-1185">Reference proteome</keyword>
<dbReference type="InterPro" id="IPR020568">
    <property type="entry name" value="Ribosomal_Su5_D2-typ_SF"/>
</dbReference>
<evidence type="ECO:0000313" key="10">
    <source>
        <dbReference type="Proteomes" id="UP000462760"/>
    </source>
</evidence>
<evidence type="ECO:0000256" key="5">
    <source>
        <dbReference type="ARBA" id="ARBA00022884"/>
    </source>
</evidence>
<accession>A0A844FJV6</accession>
<dbReference type="OrthoDB" id="9810867at2"/>
<dbReference type="InterPro" id="IPR014721">
    <property type="entry name" value="Ribsml_uS5_D2-typ_fold_subgr"/>
</dbReference>
<sequence length="112" mass="13336">MDKKYRLRNNIHFKKVYNRGKSYGNRLVVMYVHKNGMNYNRVGFSVTKKIGNSVVRNKVRRRMKESYRLNCNKIKDGYDLIFLPKVAANKADYREIESAMLHLLKISHLLKK</sequence>
<comment type="similarity">
    <text evidence="6">Belongs to the RnpA family.</text>
</comment>
<dbReference type="AlphaFoldDB" id="A0A844FJV6"/>
<dbReference type="EMBL" id="JAKNID010000027">
    <property type="protein sequence ID" value="MCG4565345.1"/>
    <property type="molecule type" value="Genomic_DNA"/>
</dbReference>
<dbReference type="Proteomes" id="UP001108123">
    <property type="component" value="Unassembled WGS sequence"/>
</dbReference>
<keyword evidence="2 6" id="KW-0540">Nuclease</keyword>
<dbReference type="Proteomes" id="UP000462760">
    <property type="component" value="Unassembled WGS sequence"/>
</dbReference>
<keyword evidence="1 6" id="KW-0819">tRNA processing</keyword>
<keyword evidence="5 6" id="KW-0694">RNA-binding</keyword>
<dbReference type="GO" id="GO:0004526">
    <property type="term" value="F:ribonuclease P activity"/>
    <property type="evidence" value="ECO:0007669"/>
    <property type="project" value="UniProtKB-UniRule"/>
</dbReference>
<evidence type="ECO:0000256" key="1">
    <source>
        <dbReference type="ARBA" id="ARBA00022694"/>
    </source>
</evidence>
<evidence type="ECO:0000256" key="7">
    <source>
        <dbReference type="NCBIfam" id="TIGR00188"/>
    </source>
</evidence>
<dbReference type="PANTHER" id="PTHR33992:SF1">
    <property type="entry name" value="RIBONUCLEASE P PROTEIN COMPONENT"/>
    <property type="match status" value="1"/>
</dbReference>
<evidence type="ECO:0000256" key="3">
    <source>
        <dbReference type="ARBA" id="ARBA00022759"/>
    </source>
</evidence>
<proteinExistence type="inferred from homology"/>
<evidence type="ECO:0000313" key="9">
    <source>
        <dbReference type="EMBL" id="MSS44212.1"/>
    </source>
</evidence>
<dbReference type="GO" id="GO:0001682">
    <property type="term" value="P:tRNA 5'-leader removal"/>
    <property type="evidence" value="ECO:0007669"/>
    <property type="project" value="UniProtKB-UniRule"/>
</dbReference>
<dbReference type="Pfam" id="PF00825">
    <property type="entry name" value="Ribonuclease_P"/>
    <property type="match status" value="1"/>
</dbReference>
<name>A0A844FJV6_9FIRM</name>
<dbReference type="GO" id="GO:0030677">
    <property type="term" value="C:ribonuclease P complex"/>
    <property type="evidence" value="ECO:0007669"/>
    <property type="project" value="TreeGrafter"/>
</dbReference>
<protein>
    <recommendedName>
        <fullName evidence="6 7">Ribonuclease P protein component</fullName>
        <shortName evidence="6">RNase P protein</shortName>
        <shortName evidence="6">RNaseP protein</shortName>
        <ecNumber evidence="6 7">3.1.26.5</ecNumber>
    </recommendedName>
    <alternativeName>
        <fullName evidence="6">Protein C5</fullName>
    </alternativeName>
</protein>
<keyword evidence="4 6" id="KW-0378">Hydrolase</keyword>
<evidence type="ECO:0000313" key="8">
    <source>
        <dbReference type="EMBL" id="MCG4565345.1"/>
    </source>
</evidence>
<dbReference type="RefSeq" id="WP_154484885.1">
    <property type="nucleotide sequence ID" value="NZ_JAJBNW010000067.1"/>
</dbReference>
<comment type="function">
    <text evidence="6">RNaseP catalyzes the removal of the 5'-leader sequence from pre-tRNA to produce the mature 5'-terminus. It can also cleave other RNA substrates such as 4.5S RNA. The protein component plays an auxiliary but essential role in vivo by binding to the 5'-leader sequence and broadening the substrate specificity of the ribozyme.</text>
</comment>
<dbReference type="GO" id="GO:0042781">
    <property type="term" value="F:3'-tRNA processing endoribonuclease activity"/>
    <property type="evidence" value="ECO:0007669"/>
    <property type="project" value="TreeGrafter"/>
</dbReference>
<keyword evidence="3 6" id="KW-0255">Endonuclease</keyword>
<evidence type="ECO:0000256" key="4">
    <source>
        <dbReference type="ARBA" id="ARBA00022801"/>
    </source>
</evidence>
<reference evidence="9 10" key="1">
    <citation type="submission" date="2019-08" db="EMBL/GenBank/DDBJ databases">
        <title>In-depth cultivation of the pig gut microbiome towards novel bacterial diversity and tailored functional studies.</title>
        <authorList>
            <person name="Wylensek D."/>
            <person name="Hitch T.C.A."/>
            <person name="Clavel T."/>
        </authorList>
    </citation>
    <scope>NUCLEOTIDE SEQUENCE [LARGE SCALE GENOMIC DNA]</scope>
    <source>
        <strain evidence="9 10">Med78-601-WT-4W-RMD-3</strain>
    </source>
</reference>
<dbReference type="InterPro" id="IPR000100">
    <property type="entry name" value="RNase_P"/>
</dbReference>